<name>A0A2C9M120_BIOGL</name>
<sequence>MMHMKAGDLLDNDCDRRIDEELLDNQDNDGDGQLDEDLALLTVDLIKQIHMIEEHNNRKKVDRKWSKWSEWQCSSNCSDSTQYRHRLCDNPKPGNAGVECPGESEETILEQCYVIWRTSFVLQSVQTLVGVSTAPGLARIVFIRVTSLLERVSAVEEVTNIQGKVVLNNVICLNTGKIVYKVAWKNVATIVLTEKQEIVF</sequence>
<keyword evidence="2" id="KW-1015">Disulfide bond</keyword>
<dbReference type="AlphaFoldDB" id="A0A2C9M120"/>
<dbReference type="VEuPathDB" id="VectorBase:BGLB037305"/>
<dbReference type="VEuPathDB" id="VectorBase:BGLAX_041676"/>
<dbReference type="EnsemblMetazoa" id="BGLB037305-RA">
    <property type="protein sequence ID" value="BGLB037305-PA"/>
    <property type="gene ID" value="BGLB037305"/>
</dbReference>
<dbReference type="KEGG" id="bgt:106075918"/>
<dbReference type="InterPro" id="IPR036383">
    <property type="entry name" value="TSP1_rpt_sf"/>
</dbReference>
<gene>
    <name evidence="3" type="primary">106075918</name>
</gene>
<evidence type="ECO:0000256" key="1">
    <source>
        <dbReference type="ARBA" id="ARBA00022737"/>
    </source>
</evidence>
<dbReference type="InterPro" id="IPR000884">
    <property type="entry name" value="TSP1_rpt"/>
</dbReference>
<evidence type="ECO:0000313" key="4">
    <source>
        <dbReference type="Proteomes" id="UP000076420"/>
    </source>
</evidence>
<evidence type="ECO:0000256" key="2">
    <source>
        <dbReference type="ARBA" id="ARBA00023157"/>
    </source>
</evidence>
<organism evidence="3 4">
    <name type="scientific">Biomphalaria glabrata</name>
    <name type="common">Bloodfluke planorb</name>
    <name type="synonym">Freshwater snail</name>
    <dbReference type="NCBI Taxonomy" id="6526"/>
    <lineage>
        <taxon>Eukaryota</taxon>
        <taxon>Metazoa</taxon>
        <taxon>Spiralia</taxon>
        <taxon>Lophotrochozoa</taxon>
        <taxon>Mollusca</taxon>
        <taxon>Gastropoda</taxon>
        <taxon>Heterobranchia</taxon>
        <taxon>Euthyneura</taxon>
        <taxon>Panpulmonata</taxon>
        <taxon>Hygrophila</taxon>
        <taxon>Lymnaeoidea</taxon>
        <taxon>Planorbidae</taxon>
        <taxon>Biomphalaria</taxon>
    </lineage>
</organism>
<dbReference type="PROSITE" id="PS50092">
    <property type="entry name" value="TSP1"/>
    <property type="match status" value="1"/>
</dbReference>
<dbReference type="InterPro" id="IPR052065">
    <property type="entry name" value="Compl_asym_regulator"/>
</dbReference>
<dbReference type="OrthoDB" id="10532589at2759"/>
<dbReference type="SUPFAM" id="SSF82895">
    <property type="entry name" value="TSP-1 type 1 repeat"/>
    <property type="match status" value="1"/>
</dbReference>
<dbReference type="Proteomes" id="UP000076420">
    <property type="component" value="Unassembled WGS sequence"/>
</dbReference>
<protein>
    <submittedName>
        <fullName evidence="3">Uncharacterized protein</fullName>
    </submittedName>
</protein>
<dbReference type="PANTHER" id="PTHR22906:SF21">
    <property type="entry name" value="SEMA DOMAIN-CONTAINING PROTEIN"/>
    <property type="match status" value="1"/>
</dbReference>
<reference evidence="3" key="1">
    <citation type="submission" date="2020-05" db="UniProtKB">
        <authorList>
            <consortium name="EnsemblMetazoa"/>
        </authorList>
    </citation>
    <scope>IDENTIFICATION</scope>
    <source>
        <strain evidence="3">BB02</strain>
    </source>
</reference>
<accession>A0A2C9M120</accession>
<dbReference type="Pfam" id="PF00090">
    <property type="entry name" value="TSP_1"/>
    <property type="match status" value="1"/>
</dbReference>
<evidence type="ECO:0000313" key="3">
    <source>
        <dbReference type="EnsemblMetazoa" id="BGLB037305-PA"/>
    </source>
</evidence>
<keyword evidence="1" id="KW-0677">Repeat</keyword>
<dbReference type="PANTHER" id="PTHR22906">
    <property type="entry name" value="PROPERDIN"/>
    <property type="match status" value="1"/>
</dbReference>
<proteinExistence type="predicted"/>
<dbReference type="Gene3D" id="2.20.100.10">
    <property type="entry name" value="Thrombospondin type-1 (TSP1) repeat"/>
    <property type="match status" value="1"/>
</dbReference>
<dbReference type="FunFam" id="2.20.100.10:FF:000001">
    <property type="entry name" value="semaphorin-5A isoform X1"/>
    <property type="match status" value="1"/>
</dbReference>